<dbReference type="EMBL" id="SLWS01000001">
    <property type="protein sequence ID" value="TCO64420.1"/>
    <property type="molecule type" value="Genomic_DNA"/>
</dbReference>
<dbReference type="RefSeq" id="WP_132110164.1">
    <property type="nucleotide sequence ID" value="NZ_SLWS01000001.1"/>
</dbReference>
<evidence type="ECO:0000313" key="4">
    <source>
        <dbReference type="EMBL" id="TCO64420.1"/>
    </source>
</evidence>
<proteinExistence type="inferred from homology"/>
<dbReference type="InterPro" id="IPR000030">
    <property type="entry name" value="PPE_dom"/>
</dbReference>
<feature type="compositionally biased region" description="Pro residues" evidence="2">
    <location>
        <begin position="254"/>
        <end position="265"/>
    </location>
</feature>
<evidence type="ECO:0000259" key="3">
    <source>
        <dbReference type="Pfam" id="PF00823"/>
    </source>
</evidence>
<feature type="compositionally biased region" description="Pro residues" evidence="2">
    <location>
        <begin position="211"/>
        <end position="227"/>
    </location>
</feature>
<name>A0A4V6NP29_9PSEU</name>
<evidence type="ECO:0000256" key="2">
    <source>
        <dbReference type="SAM" id="MobiDB-lite"/>
    </source>
</evidence>
<organism evidence="4 5">
    <name type="scientific">Actinocrispum wychmicini</name>
    <dbReference type="NCBI Taxonomy" id="1213861"/>
    <lineage>
        <taxon>Bacteria</taxon>
        <taxon>Bacillati</taxon>
        <taxon>Actinomycetota</taxon>
        <taxon>Actinomycetes</taxon>
        <taxon>Pseudonocardiales</taxon>
        <taxon>Pseudonocardiaceae</taxon>
        <taxon>Actinocrispum</taxon>
    </lineage>
</organism>
<dbReference type="Pfam" id="PF00823">
    <property type="entry name" value="PPE"/>
    <property type="match status" value="1"/>
</dbReference>
<dbReference type="InterPro" id="IPR038332">
    <property type="entry name" value="PPE_sf"/>
</dbReference>
<comment type="caution">
    <text evidence="4">The sequence shown here is derived from an EMBL/GenBank/DDBJ whole genome shotgun (WGS) entry which is preliminary data.</text>
</comment>
<reference evidence="4 5" key="1">
    <citation type="submission" date="2019-03" db="EMBL/GenBank/DDBJ databases">
        <title>Genomic Encyclopedia of Type Strains, Phase IV (KMG-IV): sequencing the most valuable type-strain genomes for metagenomic binning, comparative biology and taxonomic classification.</title>
        <authorList>
            <person name="Goeker M."/>
        </authorList>
    </citation>
    <scope>NUCLEOTIDE SEQUENCE [LARGE SCALE GENOMIC DNA]</scope>
    <source>
        <strain evidence="4 5">DSM 45934</strain>
    </source>
</reference>
<feature type="region of interest" description="Disordered" evidence="2">
    <location>
        <begin position="195"/>
        <end position="344"/>
    </location>
</feature>
<comment type="similarity">
    <text evidence="1">Belongs to the mycobacterial PPE family.</text>
</comment>
<gene>
    <name evidence="4" type="ORF">EV192_101190</name>
</gene>
<feature type="compositionally biased region" description="Low complexity" evidence="2">
    <location>
        <begin position="289"/>
        <end position="301"/>
    </location>
</feature>
<dbReference type="Proteomes" id="UP000295680">
    <property type="component" value="Unassembled WGS sequence"/>
</dbReference>
<evidence type="ECO:0000313" key="5">
    <source>
        <dbReference type="Proteomes" id="UP000295680"/>
    </source>
</evidence>
<keyword evidence="5" id="KW-1185">Reference proteome</keyword>
<sequence length="344" mass="35533">MLMRWPEPEPEPKPGEASLYENVDWMTFAHEQLYDMVNQGVDLAGATAVAAAWARLGEALQEIGDELTQALAASADAWQGEAADQARGTMAALSTWSTNTGATATEVSGCISVEADNAENARRSMPEPVPGIPLGTRVPVHPVHSGTSPMSAAFGSARDLVKDPAGRTTQQQAAHEEAARVMERFQDASQEVYGTVPAFSPPSLRQALNPVDPPAPPSRPEPGPVVPPVQGLIDEPAPAKGGSVAPPRESGPAVPRPESGPPAPGKQPAVAAPTPPVEQRPAAAAQPTSARPSAAAMAPGAMGAGAGHKEEDRERKSPGYLEGDPSLWSIADRLAPPVIGDDGA</sequence>
<evidence type="ECO:0000256" key="1">
    <source>
        <dbReference type="ARBA" id="ARBA00010652"/>
    </source>
</evidence>
<dbReference type="AlphaFoldDB" id="A0A4V6NP29"/>
<feature type="compositionally biased region" description="Basic and acidic residues" evidence="2">
    <location>
        <begin position="307"/>
        <end position="317"/>
    </location>
</feature>
<accession>A0A4V6NP29</accession>
<feature type="domain" description="PPE" evidence="3">
    <location>
        <begin position="25"/>
        <end position="128"/>
    </location>
</feature>
<dbReference type="Gene3D" id="1.20.1260.20">
    <property type="entry name" value="PPE superfamily"/>
    <property type="match status" value="1"/>
</dbReference>
<dbReference type="SUPFAM" id="SSF140459">
    <property type="entry name" value="PE/PPE dimer-like"/>
    <property type="match status" value="1"/>
</dbReference>
<protein>
    <submittedName>
        <fullName evidence="4">PPE family protein</fullName>
    </submittedName>
</protein>
<dbReference type="OrthoDB" id="3681508at2"/>